<dbReference type="EMBL" id="QORE01002215">
    <property type="protein sequence ID" value="RCI70318.1"/>
    <property type="molecule type" value="Genomic_DNA"/>
</dbReference>
<sequence>MSRSSSRVLWLADCAEFILIDVFDPAARSACWMLFEVSWAPLKLALNFLVLPAMLMTCKRMDIFAA</sequence>
<accession>A0A1Y0GHT2</accession>
<proteinExistence type="predicted"/>
<evidence type="ECO:0000313" key="1">
    <source>
        <dbReference type="EMBL" id="RCI70318.1"/>
    </source>
</evidence>
<comment type="caution">
    <text evidence="1">The sequence shown here is derived from an EMBL/GenBank/DDBJ whole genome shotgun (WGS) entry which is preliminary data.</text>
</comment>
<evidence type="ECO:0000313" key="2">
    <source>
        <dbReference type="EMBL" id="RTS37922.1"/>
    </source>
</evidence>
<gene>
    <name evidence="1" type="ORF">DT376_35185</name>
    <name evidence="2" type="ORF">DY940_34065</name>
</gene>
<evidence type="ECO:0000313" key="3">
    <source>
        <dbReference type="Proteomes" id="UP000253594"/>
    </source>
</evidence>
<dbReference type="Proteomes" id="UP000276985">
    <property type="component" value="Unassembled WGS sequence"/>
</dbReference>
<evidence type="ECO:0000313" key="4">
    <source>
        <dbReference type="Proteomes" id="UP000276985"/>
    </source>
</evidence>
<dbReference type="EMBL" id="RXTL01000075">
    <property type="protein sequence ID" value="RTS37922.1"/>
    <property type="molecule type" value="Genomic_DNA"/>
</dbReference>
<organism evidence="1 3">
    <name type="scientific">Pseudomonas aeruginosa</name>
    <dbReference type="NCBI Taxonomy" id="287"/>
    <lineage>
        <taxon>Bacteria</taxon>
        <taxon>Pseudomonadati</taxon>
        <taxon>Pseudomonadota</taxon>
        <taxon>Gammaproteobacteria</taxon>
        <taxon>Pseudomonadales</taxon>
        <taxon>Pseudomonadaceae</taxon>
        <taxon>Pseudomonas</taxon>
    </lineage>
</organism>
<dbReference type="Proteomes" id="UP000253594">
    <property type="component" value="Unassembled WGS sequence"/>
</dbReference>
<protein>
    <submittedName>
        <fullName evidence="1">Uncharacterized protein</fullName>
    </submittedName>
</protein>
<reference evidence="1 3" key="1">
    <citation type="submission" date="2018-07" db="EMBL/GenBank/DDBJ databases">
        <title>Mechanisms of high-level aminoglycoside resistance among Gram-negative pathogens in Brazil.</title>
        <authorList>
            <person name="Ballaben A.S."/>
            <person name="Darini A.L.C."/>
            <person name="Doi Y."/>
        </authorList>
    </citation>
    <scope>NUCLEOTIDE SEQUENCE [LARGE SCALE GENOMIC DNA]</scope>
    <source>
        <strain evidence="1 3">B2-305</strain>
    </source>
</reference>
<dbReference type="AlphaFoldDB" id="A0A1Y0GHT2"/>
<reference evidence="2 4" key="2">
    <citation type="submission" date="2018-12" db="EMBL/GenBank/DDBJ databases">
        <title>Pseudomonas aeruginosa Diversity Panel.</title>
        <authorList>
            <person name="Snesrud E."/>
            <person name="Mcgann P."/>
        </authorList>
    </citation>
    <scope>NUCLEOTIDE SEQUENCE [LARGE SCALE GENOMIC DNA]</scope>
    <source>
        <strain evidence="2 4">MRSN6241</strain>
    </source>
</reference>
<name>A0A1Y0GHT2_PSEAI</name>